<dbReference type="PIRSF" id="PIRSF014728">
    <property type="entry name" value="PqaA"/>
    <property type="match status" value="1"/>
</dbReference>
<dbReference type="EMBL" id="SJPU01000001">
    <property type="protein sequence ID" value="TWU18239.1"/>
    <property type="molecule type" value="Genomic_DNA"/>
</dbReference>
<accession>A0A5C6C636</accession>
<proteinExistence type="predicted"/>
<reference evidence="1 2" key="1">
    <citation type="journal article" date="2020" name="Antonie Van Leeuwenhoek">
        <title>Rhodopirellula heiligendammensis sp. nov., Rhodopirellula pilleata sp. nov., and Rhodopirellula solitaria sp. nov. isolated from natural or artificial marine surfaces in Northern Germany and California, USA, and emended description of the genus Rhodopirellula.</title>
        <authorList>
            <person name="Kallscheuer N."/>
            <person name="Wiegand S."/>
            <person name="Jogler M."/>
            <person name="Boedeker C."/>
            <person name="Peeters S.H."/>
            <person name="Rast P."/>
            <person name="Heuer A."/>
            <person name="Jetten M.S.M."/>
            <person name="Rohde M."/>
            <person name="Jogler C."/>
        </authorList>
    </citation>
    <scope>NUCLEOTIDE SEQUENCE [LARGE SCALE GENOMIC DNA]</scope>
    <source>
        <strain evidence="1 2">Poly21</strain>
    </source>
</reference>
<evidence type="ECO:0000313" key="1">
    <source>
        <dbReference type="EMBL" id="TWU18239.1"/>
    </source>
</evidence>
<dbReference type="SUPFAM" id="SSF53474">
    <property type="entry name" value="alpha/beta-Hydrolases"/>
    <property type="match status" value="1"/>
</dbReference>
<protein>
    <submittedName>
        <fullName evidence="1">PhoPQ-activated pathogenicity-related protein</fullName>
    </submittedName>
</protein>
<gene>
    <name evidence="1" type="ORF">Poly21_03940</name>
</gene>
<organism evidence="1 2">
    <name type="scientific">Allorhodopirellula heiligendammensis</name>
    <dbReference type="NCBI Taxonomy" id="2714739"/>
    <lineage>
        <taxon>Bacteria</taxon>
        <taxon>Pseudomonadati</taxon>
        <taxon>Planctomycetota</taxon>
        <taxon>Planctomycetia</taxon>
        <taxon>Pirellulales</taxon>
        <taxon>Pirellulaceae</taxon>
        <taxon>Allorhodopirellula</taxon>
    </lineage>
</organism>
<comment type="caution">
    <text evidence="1">The sequence shown here is derived from an EMBL/GenBank/DDBJ whole genome shotgun (WGS) entry which is preliminary data.</text>
</comment>
<keyword evidence="2" id="KW-1185">Reference proteome</keyword>
<dbReference type="InterPro" id="IPR029058">
    <property type="entry name" value="AB_hydrolase_fold"/>
</dbReference>
<dbReference type="PANTHER" id="PTHR31497:SF0">
    <property type="entry name" value="AUTOCRINE PROLIFERATION REPRESSOR PROTEIN A"/>
    <property type="match status" value="1"/>
</dbReference>
<dbReference type="RefSeq" id="WP_302117221.1">
    <property type="nucleotide sequence ID" value="NZ_SJPU01000001.1"/>
</dbReference>
<evidence type="ECO:0000313" key="2">
    <source>
        <dbReference type="Proteomes" id="UP000319908"/>
    </source>
</evidence>
<sequence>MARDEPDFAWETVSDIEIENSRVVELQLTSQRWQGGVWTHSLVVYQPQHVVHQDKMLLFVTGGSTGKAPGIGDRAIGAALANLCGARVAMLHQVPNQPLLDGRREDELISETWLKYLETGDTSWPLLFPMVKSATKAMDALEQFSVEQGWPRPDGFVIAGASKRGWTSWLTAATDSRIIATAPIVIDLLDFPAQMKHQLEMWGTHSEQIHAYTSKGLVPSDGQPRSQRVTKLWQMMDPIQYRQRLQMPKLLVVGANDRYWATDAMNLYWDRLEGDKYIHRVPNAGHNLGGGRMPALKTLAVFFQAVATGQQLPVLTWRASTTDEEVRLTVSSDTTPVKATLWEAFSDSLDFRDSVWQPTSMTPKDGDWVGISQRETGHHAAFAELTFSANGMLYSLATLVYCQ</sequence>
<dbReference type="Pfam" id="PF10142">
    <property type="entry name" value="PhoPQ_related"/>
    <property type="match status" value="1"/>
</dbReference>
<name>A0A5C6C636_9BACT</name>
<dbReference type="InterPro" id="IPR009199">
    <property type="entry name" value="PhoPQ-act_pathogen-rel_PqaA"/>
</dbReference>
<dbReference type="Proteomes" id="UP000319908">
    <property type="component" value="Unassembled WGS sequence"/>
</dbReference>
<dbReference type="Gene3D" id="3.40.50.1820">
    <property type="entry name" value="alpha/beta hydrolase"/>
    <property type="match status" value="1"/>
</dbReference>
<dbReference type="AlphaFoldDB" id="A0A5C6C636"/>
<dbReference type="PANTHER" id="PTHR31497">
    <property type="entry name" value="AUTOCRINE PROLIFERATION REPRESSOR PROTEIN A"/>
    <property type="match status" value="1"/>
</dbReference>